<dbReference type="PANTHER" id="PTHR12137">
    <property type="entry name" value="CARBOHYDRATE SULFOTRANSFERASE"/>
    <property type="match status" value="1"/>
</dbReference>
<comment type="similarity">
    <text evidence="2 9">Belongs to the sulfotransferase 2 family.</text>
</comment>
<evidence type="ECO:0000256" key="1">
    <source>
        <dbReference type="ARBA" id="ARBA00004323"/>
    </source>
</evidence>
<keyword evidence="7" id="KW-0472">Membrane</keyword>
<comment type="subcellular location">
    <subcellularLocation>
        <location evidence="1 9">Golgi apparatus membrane</location>
        <topology evidence="1 9">Single-pass type II membrane protein</topology>
    </subcellularLocation>
</comment>
<evidence type="ECO:0000256" key="6">
    <source>
        <dbReference type="ARBA" id="ARBA00023034"/>
    </source>
</evidence>
<evidence type="ECO:0000313" key="11">
    <source>
        <dbReference type="Proteomes" id="UP000008144"/>
    </source>
</evidence>
<evidence type="ECO:0000256" key="2">
    <source>
        <dbReference type="ARBA" id="ARBA00006339"/>
    </source>
</evidence>
<keyword evidence="5" id="KW-1133">Transmembrane helix</keyword>
<keyword evidence="3 9" id="KW-0808">Transferase</keyword>
<evidence type="ECO:0000313" key="10">
    <source>
        <dbReference type="Ensembl" id="ENSCINP00000032016.1"/>
    </source>
</evidence>
<dbReference type="Ensembl" id="ENSCINT00000033336.1">
    <property type="protein sequence ID" value="ENSCINP00000032016.1"/>
    <property type="gene ID" value="ENSCING00000020190.1"/>
</dbReference>
<evidence type="ECO:0000256" key="8">
    <source>
        <dbReference type="ARBA" id="ARBA00023180"/>
    </source>
</evidence>
<keyword evidence="8 9" id="KW-0325">Glycoprotein</keyword>
<reference evidence="10" key="4">
    <citation type="submission" date="2025-09" db="UniProtKB">
        <authorList>
            <consortium name="Ensembl"/>
        </authorList>
    </citation>
    <scope>IDENTIFICATION</scope>
</reference>
<dbReference type="AlphaFoldDB" id="H2XQT2"/>
<dbReference type="GO" id="GO:0000139">
    <property type="term" value="C:Golgi membrane"/>
    <property type="evidence" value="ECO:0007669"/>
    <property type="project" value="UniProtKB-SubCell"/>
</dbReference>
<keyword evidence="11" id="KW-1185">Reference proteome</keyword>
<evidence type="ECO:0000256" key="4">
    <source>
        <dbReference type="ARBA" id="ARBA00022692"/>
    </source>
</evidence>
<evidence type="ECO:0000256" key="7">
    <source>
        <dbReference type="ARBA" id="ARBA00023136"/>
    </source>
</evidence>
<dbReference type="InParanoid" id="H2XQT2"/>
<dbReference type="HOGENOM" id="CLU_1444048_0_0_1"/>
<dbReference type="GO" id="GO:0016051">
    <property type="term" value="P:carbohydrate biosynthetic process"/>
    <property type="evidence" value="ECO:0007669"/>
    <property type="project" value="InterPro"/>
</dbReference>
<dbReference type="InterPro" id="IPR018011">
    <property type="entry name" value="Carb_sulfotrans_8-10"/>
</dbReference>
<evidence type="ECO:0000256" key="5">
    <source>
        <dbReference type="ARBA" id="ARBA00022989"/>
    </source>
</evidence>
<reference evidence="11" key="1">
    <citation type="journal article" date="2002" name="Science">
        <title>The draft genome of Ciona intestinalis: insights into chordate and vertebrate origins.</title>
        <authorList>
            <person name="Dehal P."/>
            <person name="Satou Y."/>
            <person name="Campbell R.K."/>
            <person name="Chapman J."/>
            <person name="Degnan B."/>
            <person name="De Tomaso A."/>
            <person name="Davidson B."/>
            <person name="Di Gregorio A."/>
            <person name="Gelpke M."/>
            <person name="Goodstein D.M."/>
            <person name="Harafuji N."/>
            <person name="Hastings K.E."/>
            <person name="Ho I."/>
            <person name="Hotta K."/>
            <person name="Huang W."/>
            <person name="Kawashima T."/>
            <person name="Lemaire P."/>
            <person name="Martinez D."/>
            <person name="Meinertzhagen I.A."/>
            <person name="Necula S."/>
            <person name="Nonaka M."/>
            <person name="Putnam N."/>
            <person name="Rash S."/>
            <person name="Saiga H."/>
            <person name="Satake M."/>
            <person name="Terry A."/>
            <person name="Yamada L."/>
            <person name="Wang H.G."/>
            <person name="Awazu S."/>
            <person name="Azumi K."/>
            <person name="Boore J."/>
            <person name="Branno M."/>
            <person name="Chin-Bow S."/>
            <person name="DeSantis R."/>
            <person name="Doyle S."/>
            <person name="Francino P."/>
            <person name="Keys D.N."/>
            <person name="Haga S."/>
            <person name="Hayashi H."/>
            <person name="Hino K."/>
            <person name="Imai K.S."/>
            <person name="Inaba K."/>
            <person name="Kano S."/>
            <person name="Kobayashi K."/>
            <person name="Kobayashi M."/>
            <person name="Lee B.I."/>
            <person name="Makabe K.W."/>
            <person name="Manohar C."/>
            <person name="Matassi G."/>
            <person name="Medina M."/>
            <person name="Mochizuki Y."/>
            <person name="Mount S."/>
            <person name="Morishita T."/>
            <person name="Miura S."/>
            <person name="Nakayama A."/>
            <person name="Nishizaka S."/>
            <person name="Nomoto H."/>
            <person name="Ohta F."/>
            <person name="Oishi K."/>
            <person name="Rigoutsos I."/>
            <person name="Sano M."/>
            <person name="Sasaki A."/>
            <person name="Sasakura Y."/>
            <person name="Shoguchi E."/>
            <person name="Shin-i T."/>
            <person name="Spagnuolo A."/>
            <person name="Stainier D."/>
            <person name="Suzuki M.M."/>
            <person name="Tassy O."/>
            <person name="Takatori N."/>
            <person name="Tokuoka M."/>
            <person name="Yagi K."/>
            <person name="Yoshizaki F."/>
            <person name="Wada S."/>
            <person name="Zhang C."/>
            <person name="Hyatt P.D."/>
            <person name="Larimer F."/>
            <person name="Detter C."/>
            <person name="Doggett N."/>
            <person name="Glavina T."/>
            <person name="Hawkins T."/>
            <person name="Richardson P."/>
            <person name="Lucas S."/>
            <person name="Kohara Y."/>
            <person name="Levine M."/>
            <person name="Satoh N."/>
            <person name="Rokhsar D.S."/>
        </authorList>
    </citation>
    <scope>NUCLEOTIDE SEQUENCE [LARGE SCALE GENOMIC DNA]</scope>
</reference>
<dbReference type="GO" id="GO:0008146">
    <property type="term" value="F:sulfotransferase activity"/>
    <property type="evidence" value="ECO:0000318"/>
    <property type="project" value="GO_Central"/>
</dbReference>
<keyword evidence="6 9" id="KW-0333">Golgi apparatus</keyword>
<dbReference type="PANTHER" id="PTHR12137:SF54">
    <property type="entry name" value="CARBOHYDRATE SULFOTRANSFERASE"/>
    <property type="match status" value="1"/>
</dbReference>
<name>H2XQT2_CIOIN</name>
<dbReference type="EMBL" id="EAAA01002303">
    <property type="status" value="NOT_ANNOTATED_CDS"/>
    <property type="molecule type" value="Genomic_DNA"/>
</dbReference>
<dbReference type="Proteomes" id="UP000008144">
    <property type="component" value="Chromosome 6"/>
</dbReference>
<sequence length="188" mass="21689">MLSVQKQQENCSSVQHYKRSGTADFMRVMATLHRERRDTLAKACAEWDKRQVGNEPIGNALFSKKYKFTACPIYKSGSSTFLRSILEMEGVNQTPMQFNGLMAEGRKRRIAALPTAEKKQEIWDQYLNVILVRSPFERFVSAYTDKLVPTGRGYTYVFKPLSKNFRNQFISIRANVSERTAKEEHATF</sequence>
<dbReference type="InterPro" id="IPR005331">
    <property type="entry name" value="Sulfotransferase"/>
</dbReference>
<keyword evidence="9" id="KW-0119">Carbohydrate metabolism</keyword>
<keyword evidence="4" id="KW-0812">Transmembrane</keyword>
<evidence type="ECO:0000256" key="9">
    <source>
        <dbReference type="RuleBase" id="RU364020"/>
    </source>
</evidence>
<organism evidence="10 11">
    <name type="scientific">Ciona intestinalis</name>
    <name type="common">Transparent sea squirt</name>
    <name type="synonym">Ascidia intestinalis</name>
    <dbReference type="NCBI Taxonomy" id="7719"/>
    <lineage>
        <taxon>Eukaryota</taxon>
        <taxon>Metazoa</taxon>
        <taxon>Chordata</taxon>
        <taxon>Tunicata</taxon>
        <taxon>Ascidiacea</taxon>
        <taxon>Phlebobranchia</taxon>
        <taxon>Cionidae</taxon>
        <taxon>Ciona</taxon>
    </lineage>
</organism>
<keyword evidence="9" id="KW-0735">Signal-anchor</keyword>
<accession>H2XQT2</accession>
<dbReference type="EC" id="2.8.2.-" evidence="9"/>
<evidence type="ECO:0000256" key="3">
    <source>
        <dbReference type="ARBA" id="ARBA00022679"/>
    </source>
</evidence>
<dbReference type="Pfam" id="PF03567">
    <property type="entry name" value="Sulfotransfer_2"/>
    <property type="match status" value="1"/>
</dbReference>
<protein>
    <recommendedName>
        <fullName evidence="9">Carbohydrate sulfotransferase</fullName>
        <ecNumber evidence="9">2.8.2.-</ecNumber>
    </recommendedName>
</protein>
<reference evidence="10" key="3">
    <citation type="submission" date="2025-08" db="UniProtKB">
        <authorList>
            <consortium name="Ensembl"/>
        </authorList>
    </citation>
    <scope>IDENTIFICATION</scope>
</reference>
<reference evidence="10" key="2">
    <citation type="journal article" date="2008" name="Genome Biol.">
        <title>Improved genome assembly and evidence-based global gene model set for the chordate Ciona intestinalis: new insight into intron and operon populations.</title>
        <authorList>
            <person name="Satou Y."/>
            <person name="Mineta K."/>
            <person name="Ogasawara M."/>
            <person name="Sasakura Y."/>
            <person name="Shoguchi E."/>
            <person name="Ueno K."/>
            <person name="Yamada L."/>
            <person name="Matsumoto J."/>
            <person name="Wasserscheid J."/>
            <person name="Dewar K."/>
            <person name="Wiley G.B."/>
            <person name="Macmil S.L."/>
            <person name="Roe B.A."/>
            <person name="Zeller R.W."/>
            <person name="Hastings K.E."/>
            <person name="Lemaire P."/>
            <person name="Lindquist E."/>
            <person name="Endo T."/>
            <person name="Hotta K."/>
            <person name="Inaba K."/>
        </authorList>
    </citation>
    <scope>NUCLEOTIDE SEQUENCE [LARGE SCALE GENOMIC DNA]</scope>
    <source>
        <strain evidence="10">wild type</strain>
    </source>
</reference>
<proteinExistence type="inferred from homology"/>